<evidence type="ECO:0000313" key="3">
    <source>
        <dbReference type="Proteomes" id="UP000305840"/>
    </source>
</evidence>
<dbReference type="EMBL" id="SYVO01000163">
    <property type="protein sequence ID" value="TKG00056.1"/>
    <property type="molecule type" value="Genomic_DNA"/>
</dbReference>
<protein>
    <recommendedName>
        <fullName evidence="4">O-antigen ligase domain-containing protein</fullName>
    </recommendedName>
</protein>
<evidence type="ECO:0008006" key="4">
    <source>
        <dbReference type="Google" id="ProtNLM"/>
    </source>
</evidence>
<name>A0A4V5R9G0_9VIBR</name>
<reference evidence="2 3" key="1">
    <citation type="submission" date="2019-04" db="EMBL/GenBank/DDBJ databases">
        <title>A reverse ecology approach based on a biological definition of microbial populations.</title>
        <authorList>
            <person name="Arevalo P."/>
            <person name="Vaninsberghe D."/>
            <person name="Elsherbini J."/>
            <person name="Gore J."/>
            <person name="Polz M."/>
        </authorList>
    </citation>
    <scope>NUCLEOTIDE SEQUENCE [LARGE SCALE GENOMIC DNA]</scope>
    <source>
        <strain evidence="2 3">10N.222.48.A1</strain>
    </source>
</reference>
<comment type="caution">
    <text evidence="2">The sequence shown here is derived from an EMBL/GenBank/DDBJ whole genome shotgun (WGS) entry which is preliminary data.</text>
</comment>
<accession>A0A4V5R9G0</accession>
<feature type="transmembrane region" description="Helical" evidence="1">
    <location>
        <begin position="97"/>
        <end position="117"/>
    </location>
</feature>
<evidence type="ECO:0000256" key="1">
    <source>
        <dbReference type="SAM" id="Phobius"/>
    </source>
</evidence>
<proteinExistence type="predicted"/>
<feature type="transmembrane region" description="Helical" evidence="1">
    <location>
        <begin position="222"/>
        <end position="241"/>
    </location>
</feature>
<organism evidence="2 3">
    <name type="scientific">Vibrio lentus</name>
    <dbReference type="NCBI Taxonomy" id="136468"/>
    <lineage>
        <taxon>Bacteria</taxon>
        <taxon>Pseudomonadati</taxon>
        <taxon>Pseudomonadota</taxon>
        <taxon>Gammaproteobacteria</taxon>
        <taxon>Vibrionales</taxon>
        <taxon>Vibrionaceae</taxon>
        <taxon>Vibrio</taxon>
    </lineage>
</organism>
<keyword evidence="1" id="KW-0812">Transmembrane</keyword>
<keyword evidence="1" id="KW-1133">Transmembrane helix</keyword>
<gene>
    <name evidence="2" type="ORF">FCV91_25060</name>
</gene>
<dbReference type="Proteomes" id="UP000305840">
    <property type="component" value="Unassembled WGS sequence"/>
</dbReference>
<feature type="transmembrane region" description="Helical" evidence="1">
    <location>
        <begin position="253"/>
        <end position="278"/>
    </location>
</feature>
<sequence length="296" mass="33763">MGYFLIKIVVFLSGIGLQVQAYSANIDQYSAIFDPIENFLIIFNLQSLFFPKSKEVRFISLFNLCLFGFSAYLLTYVHGSTIVLIIIALMYTLLRNVKVLIVIIISIIIFLSVVTTIDINSLLGMQDESVFLYKVEKVVGLFNFVYDSNISIYDLPRSTQVRLIETANLLGQNPLLLIFGNGFGGYVTETLYTYGSYLNSDDYSLDQIETGKFHILHAYNQIVLKHGLLSFIVAIWIFLAFKRREDRNFRDAALIFLLISYSFTIKPFLVLALLVYSFKINEQESVDMVLKSGEGR</sequence>
<dbReference type="AlphaFoldDB" id="A0A4V5R9G0"/>
<feature type="transmembrane region" description="Helical" evidence="1">
    <location>
        <begin position="61"/>
        <end position="91"/>
    </location>
</feature>
<keyword evidence="1" id="KW-0472">Membrane</keyword>
<evidence type="ECO:0000313" key="2">
    <source>
        <dbReference type="EMBL" id="TKG00056.1"/>
    </source>
</evidence>